<comment type="caution">
    <text evidence="1">The sequence shown here is derived from an EMBL/GenBank/DDBJ whole genome shotgun (WGS) entry which is preliminary data.</text>
</comment>
<organism evidence="1 2">
    <name type="scientific">Funneliformis geosporum</name>
    <dbReference type="NCBI Taxonomy" id="1117311"/>
    <lineage>
        <taxon>Eukaryota</taxon>
        <taxon>Fungi</taxon>
        <taxon>Fungi incertae sedis</taxon>
        <taxon>Mucoromycota</taxon>
        <taxon>Glomeromycotina</taxon>
        <taxon>Glomeromycetes</taxon>
        <taxon>Glomerales</taxon>
        <taxon>Glomeraceae</taxon>
        <taxon>Funneliformis</taxon>
    </lineage>
</organism>
<proteinExistence type="predicted"/>
<gene>
    <name evidence="1" type="ORF">FWILDA_LOCUS17622</name>
</gene>
<evidence type="ECO:0000313" key="2">
    <source>
        <dbReference type="Proteomes" id="UP001153678"/>
    </source>
</evidence>
<dbReference type="EMBL" id="CAMKVN010014413">
    <property type="protein sequence ID" value="CAI2196521.1"/>
    <property type="molecule type" value="Genomic_DNA"/>
</dbReference>
<name>A0A9W4T905_9GLOM</name>
<dbReference type="AlphaFoldDB" id="A0A9W4T905"/>
<reference evidence="1" key="1">
    <citation type="submission" date="2022-08" db="EMBL/GenBank/DDBJ databases">
        <authorList>
            <person name="Kallberg Y."/>
            <person name="Tangrot J."/>
            <person name="Rosling A."/>
        </authorList>
    </citation>
    <scope>NUCLEOTIDE SEQUENCE</scope>
    <source>
        <strain evidence="1">Wild A</strain>
    </source>
</reference>
<keyword evidence="2" id="KW-1185">Reference proteome</keyword>
<feature type="non-terminal residue" evidence="1">
    <location>
        <position position="1"/>
    </location>
</feature>
<dbReference type="Proteomes" id="UP001153678">
    <property type="component" value="Unassembled WGS sequence"/>
</dbReference>
<protein>
    <submittedName>
        <fullName evidence="1">2647_t:CDS:1</fullName>
    </submittedName>
</protein>
<sequence>LSWAWNIRGLVNDLLDRLIDNEEVGPIIKQNSNDIATSDTPSKAKKKKIRYEIKVMALKFLKFSNGGNANGNGQ</sequence>
<evidence type="ECO:0000313" key="1">
    <source>
        <dbReference type="EMBL" id="CAI2196521.1"/>
    </source>
</evidence>
<accession>A0A9W4T905</accession>